<organism evidence="1 2">
    <name type="scientific">Spirosoma liriopis</name>
    <dbReference type="NCBI Taxonomy" id="2937440"/>
    <lineage>
        <taxon>Bacteria</taxon>
        <taxon>Pseudomonadati</taxon>
        <taxon>Bacteroidota</taxon>
        <taxon>Cytophagia</taxon>
        <taxon>Cytophagales</taxon>
        <taxon>Cytophagaceae</taxon>
        <taxon>Spirosoma</taxon>
    </lineage>
</organism>
<proteinExistence type="predicted"/>
<dbReference type="PANTHER" id="PTHR21485:SF6">
    <property type="entry name" value="N-ACYLNEURAMINATE CYTIDYLYLTRANSFERASE-RELATED"/>
    <property type="match status" value="1"/>
</dbReference>
<reference evidence="1 2" key="1">
    <citation type="submission" date="2022-04" db="EMBL/GenBank/DDBJ databases">
        <title>Spirosoma sp. strain RP8 genome sequencing and assembly.</title>
        <authorList>
            <person name="Jung Y."/>
        </authorList>
    </citation>
    <scope>NUCLEOTIDE SEQUENCE [LARGE SCALE GENOMIC DNA]</scope>
    <source>
        <strain evidence="1 2">RP8</strain>
    </source>
</reference>
<accession>A0ABT0HLR2</accession>
<dbReference type="GO" id="GO:0016779">
    <property type="term" value="F:nucleotidyltransferase activity"/>
    <property type="evidence" value="ECO:0007669"/>
    <property type="project" value="UniProtKB-KW"/>
</dbReference>
<keyword evidence="1" id="KW-0808">Transferase</keyword>
<keyword evidence="1" id="KW-0548">Nucleotidyltransferase</keyword>
<dbReference type="Pfam" id="PF02348">
    <property type="entry name" value="CTP_transf_3"/>
    <property type="match status" value="1"/>
</dbReference>
<dbReference type="PANTHER" id="PTHR21485">
    <property type="entry name" value="HAD SUPERFAMILY MEMBERS CMAS AND KDSC"/>
    <property type="match status" value="1"/>
</dbReference>
<dbReference type="RefSeq" id="WP_248477666.1">
    <property type="nucleotide sequence ID" value="NZ_JALPRF010000002.1"/>
</dbReference>
<dbReference type="CDD" id="cd02513">
    <property type="entry name" value="CMP-NeuAc_Synthase"/>
    <property type="match status" value="1"/>
</dbReference>
<name>A0ABT0HLR2_9BACT</name>
<dbReference type="InterPro" id="IPR050793">
    <property type="entry name" value="CMP-NeuNAc_synthase"/>
</dbReference>
<comment type="caution">
    <text evidence="1">The sequence shown here is derived from an EMBL/GenBank/DDBJ whole genome shotgun (WGS) entry which is preliminary data.</text>
</comment>
<sequence>MSTVAIITARGGSKRIPRKNIRPFLGKPIIAYVIDAALQSNLFDEVMVSTDDEEIAAIAQQYGAVVPFLRQSKTSGDHASTIDVLLEVLDEYELIGRTYESLCCLYPTAPFITSQLLKTSYELLLEKQVDIVYPLQQFSFPIQRAFKLNSGIITWADPNSFLLRSQDLEPMYHDTGQFYWFNVNPLRQHQRLANLTAGGIVIDEMHAHDIDTEDDWQIAEFKYRLLHNMHSYD</sequence>
<dbReference type="Proteomes" id="UP001202180">
    <property type="component" value="Unassembled WGS sequence"/>
</dbReference>
<gene>
    <name evidence="1" type="primary">pseF</name>
    <name evidence="1" type="ORF">M0L20_14535</name>
</gene>
<dbReference type="InterPro" id="IPR020039">
    <property type="entry name" value="PseF"/>
</dbReference>
<dbReference type="SUPFAM" id="SSF53448">
    <property type="entry name" value="Nucleotide-diphospho-sugar transferases"/>
    <property type="match status" value="1"/>
</dbReference>
<evidence type="ECO:0000313" key="2">
    <source>
        <dbReference type="Proteomes" id="UP001202180"/>
    </source>
</evidence>
<evidence type="ECO:0000313" key="1">
    <source>
        <dbReference type="EMBL" id="MCK8493083.1"/>
    </source>
</evidence>
<dbReference type="NCBIfam" id="TIGR03584">
    <property type="entry name" value="PseF"/>
    <property type="match status" value="1"/>
</dbReference>
<keyword evidence="2" id="KW-1185">Reference proteome</keyword>
<dbReference type="EMBL" id="JALPRF010000002">
    <property type="protein sequence ID" value="MCK8493083.1"/>
    <property type="molecule type" value="Genomic_DNA"/>
</dbReference>
<dbReference type="Gene3D" id="3.90.550.10">
    <property type="entry name" value="Spore Coat Polysaccharide Biosynthesis Protein SpsA, Chain A"/>
    <property type="match status" value="1"/>
</dbReference>
<dbReference type="InterPro" id="IPR029044">
    <property type="entry name" value="Nucleotide-diphossugar_trans"/>
</dbReference>
<dbReference type="EC" id="2.7.7.81" evidence="1"/>
<dbReference type="InterPro" id="IPR003329">
    <property type="entry name" value="Cytidylyl_trans"/>
</dbReference>
<protein>
    <submittedName>
        <fullName evidence="1">Pseudaminic acid cytidylyltransferase</fullName>
        <ecNumber evidence="1">2.7.7.81</ecNumber>
    </submittedName>
</protein>